<keyword evidence="3" id="KW-1185">Reference proteome</keyword>
<dbReference type="Proteomes" id="UP000593567">
    <property type="component" value="Unassembled WGS sequence"/>
</dbReference>
<gene>
    <name evidence="2" type="ORF">EB796_011244</name>
</gene>
<comment type="caution">
    <text evidence="2">The sequence shown here is derived from an EMBL/GenBank/DDBJ whole genome shotgun (WGS) entry which is preliminary data.</text>
</comment>
<evidence type="ECO:0000259" key="1">
    <source>
        <dbReference type="Pfam" id="PF07717"/>
    </source>
</evidence>
<dbReference type="OrthoDB" id="10253254at2759"/>
<reference evidence="2" key="1">
    <citation type="submission" date="2020-06" db="EMBL/GenBank/DDBJ databases">
        <title>Draft genome of Bugula neritina, a colonial animal packing powerful symbionts and potential medicines.</title>
        <authorList>
            <person name="Rayko M."/>
        </authorList>
    </citation>
    <scope>NUCLEOTIDE SEQUENCE [LARGE SCALE GENOMIC DNA]</scope>
    <source>
        <strain evidence="2">Kwan_BN1</strain>
    </source>
</reference>
<name>A0A7J7JWZ9_BUGNE</name>
<dbReference type="EMBL" id="VXIV02001708">
    <property type="protein sequence ID" value="KAF6030453.1"/>
    <property type="molecule type" value="Genomic_DNA"/>
</dbReference>
<sequence>MTTDCNGRTVRQCITKGIFVNAAKLHHTGIGVYKTVKDGHELHIHPTSVLYREVPPQWVVFNEVVKTNKEYMQDITVIEPEWLHTLTSHYYQFGTNREISEKRAKIC</sequence>
<dbReference type="Pfam" id="PF07717">
    <property type="entry name" value="OB_NTP_bind"/>
    <property type="match status" value="1"/>
</dbReference>
<evidence type="ECO:0000313" key="3">
    <source>
        <dbReference type="Proteomes" id="UP000593567"/>
    </source>
</evidence>
<organism evidence="2 3">
    <name type="scientific">Bugula neritina</name>
    <name type="common">Brown bryozoan</name>
    <name type="synonym">Sertularia neritina</name>
    <dbReference type="NCBI Taxonomy" id="10212"/>
    <lineage>
        <taxon>Eukaryota</taxon>
        <taxon>Metazoa</taxon>
        <taxon>Spiralia</taxon>
        <taxon>Lophotrochozoa</taxon>
        <taxon>Bryozoa</taxon>
        <taxon>Gymnolaemata</taxon>
        <taxon>Cheilostomatida</taxon>
        <taxon>Flustrina</taxon>
        <taxon>Buguloidea</taxon>
        <taxon>Bugulidae</taxon>
        <taxon>Bugula</taxon>
    </lineage>
</organism>
<protein>
    <submittedName>
        <fullName evidence="2">DHX35</fullName>
    </submittedName>
</protein>
<accession>A0A7J7JWZ9</accession>
<proteinExistence type="predicted"/>
<evidence type="ECO:0000313" key="2">
    <source>
        <dbReference type="EMBL" id="KAF6030453.1"/>
    </source>
</evidence>
<dbReference type="InterPro" id="IPR011709">
    <property type="entry name" value="DEAD-box_helicase_OB_fold"/>
</dbReference>
<feature type="domain" description="DEAD-box helicase OB fold" evidence="1">
    <location>
        <begin position="10"/>
        <end position="90"/>
    </location>
</feature>
<dbReference type="AlphaFoldDB" id="A0A7J7JWZ9"/>